<evidence type="ECO:0000256" key="1">
    <source>
        <dbReference type="SAM" id="SignalP"/>
    </source>
</evidence>
<keyword evidence="3" id="KW-1185">Reference proteome</keyword>
<evidence type="ECO:0000313" key="3">
    <source>
        <dbReference type="Proteomes" id="UP000595197"/>
    </source>
</evidence>
<evidence type="ECO:0000313" key="2">
    <source>
        <dbReference type="EMBL" id="QQP92166.1"/>
    </source>
</evidence>
<dbReference type="Proteomes" id="UP000595197">
    <property type="component" value="Chromosome"/>
</dbReference>
<organism evidence="2 3">
    <name type="scientific">Skermanella cutis</name>
    <dbReference type="NCBI Taxonomy" id="2775420"/>
    <lineage>
        <taxon>Bacteria</taxon>
        <taxon>Pseudomonadati</taxon>
        <taxon>Pseudomonadota</taxon>
        <taxon>Alphaproteobacteria</taxon>
        <taxon>Rhodospirillales</taxon>
        <taxon>Azospirillaceae</taxon>
        <taxon>Skermanella</taxon>
    </lineage>
</organism>
<sequence length="133" mass="13461">MKKSIRIPAVEGIPARFASLLVAALAATAVAAGSLPAFAQAGDAAPAAEPVPVAEPAPEPEPKKAEIAKAVTCQVLISQFDDGVAAAKIDDAAKAGARTMRGDGNKACNAWDYDSGIGTLRVALEAIGKKPIR</sequence>
<gene>
    <name evidence="2" type="ORF">IGS68_13605</name>
</gene>
<dbReference type="RefSeq" id="WP_201080805.1">
    <property type="nucleotide sequence ID" value="NZ_CP067420.1"/>
</dbReference>
<name>A0ABX7BCQ4_9PROT</name>
<accession>A0ABX7BCQ4</accession>
<proteinExistence type="predicted"/>
<dbReference type="EMBL" id="CP067420">
    <property type="protein sequence ID" value="QQP92166.1"/>
    <property type="molecule type" value="Genomic_DNA"/>
</dbReference>
<feature type="chain" id="PRO_5046365912" evidence="1">
    <location>
        <begin position="40"/>
        <end position="133"/>
    </location>
</feature>
<reference evidence="2" key="1">
    <citation type="submission" date="2021-02" db="EMBL/GenBank/DDBJ databases">
        <title>Skermanella TT6 skin isolate.</title>
        <authorList>
            <person name="Lee K."/>
            <person name="Ganzorig M."/>
        </authorList>
    </citation>
    <scope>NUCLEOTIDE SEQUENCE</scope>
    <source>
        <strain evidence="2">TT6</strain>
    </source>
</reference>
<keyword evidence="1" id="KW-0732">Signal</keyword>
<protein>
    <submittedName>
        <fullName evidence="2">Uncharacterized protein</fullName>
    </submittedName>
</protein>
<feature type="signal peptide" evidence="1">
    <location>
        <begin position="1"/>
        <end position="39"/>
    </location>
</feature>